<dbReference type="InterPro" id="IPR052905">
    <property type="entry name" value="LD-transpeptidase_YkuD-like"/>
</dbReference>
<protein>
    <submittedName>
        <fullName evidence="11">L,D-transpeptidase family protein</fullName>
    </submittedName>
</protein>
<dbReference type="Pfam" id="PF01471">
    <property type="entry name" value="PG_binding_1"/>
    <property type="match status" value="1"/>
</dbReference>
<dbReference type="GO" id="GO:0071555">
    <property type="term" value="P:cell wall organization"/>
    <property type="evidence" value="ECO:0007669"/>
    <property type="project" value="UniProtKB-UniRule"/>
</dbReference>
<keyword evidence="12" id="KW-1185">Reference proteome</keyword>
<sequence>MRPLLSSRRRFLGLAAGLGLPASQAVAEPRAVPAADGRAAGPAATPEAAQRLLARLQRLEEDGLDPLAYDLPPPSLQHASPEAFRQRLRAAAAAALDDLLHGRVREAPPGRADLARSAGALPLAPWLAELNAAADPAAVIDRAALLPPGAAAIRNEMARLRARAAAAATLPTVPTGPTLEPGTEEPVRIPALRARLAAEDPVLAAAPDGGPLYDAALEESVRRFQATEGLEADGRVGAITVAALNRSYGARIRQLRVALDMRRNAAAPPAGRRVEVNIPDFRAQVIENGRVLFDMAVIVGRPTRQTPTMRTTLTAAVFNPQWGVPVRLAREDLLPRFRRDPRGMQERGFRVYANVDGEARQVDATTINWGRVDPASFPYTIRQAAGDDNALGRLKLVMPNNQDIYMHDTPERALFARADRAFSSGCIRMEQPFEMLNFVLAGTPGWSAQRGQQVLASRATTSISAAYAMPVRLHYTTVVVEGGRVARIRPDLYGLDEAYARLLDAPRDGSRSRPMAGPPPATATPPLRTAAVAQGAGR</sequence>
<comment type="similarity">
    <text evidence="2">Belongs to the YkuD family.</text>
</comment>
<evidence type="ECO:0000256" key="4">
    <source>
        <dbReference type="ARBA" id="ARBA00022960"/>
    </source>
</evidence>
<feature type="domain" description="L,D-TPase catalytic" evidence="10">
    <location>
        <begin position="272"/>
        <end position="457"/>
    </location>
</feature>
<dbReference type="GO" id="GO:0016740">
    <property type="term" value="F:transferase activity"/>
    <property type="evidence" value="ECO:0007669"/>
    <property type="project" value="UniProtKB-KW"/>
</dbReference>
<comment type="caution">
    <text evidence="11">The sequence shown here is derived from an EMBL/GenBank/DDBJ whole genome shotgun (WGS) entry which is preliminary data.</text>
</comment>
<dbReference type="PANTHER" id="PTHR41533">
    <property type="entry name" value="L,D-TRANSPEPTIDASE HI_1667-RELATED"/>
    <property type="match status" value="1"/>
</dbReference>
<feature type="active site" description="Nucleophile" evidence="7">
    <location>
        <position position="426"/>
    </location>
</feature>
<evidence type="ECO:0000256" key="9">
    <source>
        <dbReference type="SAM" id="SignalP"/>
    </source>
</evidence>
<dbReference type="InterPro" id="IPR006311">
    <property type="entry name" value="TAT_signal"/>
</dbReference>
<dbReference type="PANTHER" id="PTHR41533:SF2">
    <property type="entry name" value="BLR7131 PROTEIN"/>
    <property type="match status" value="1"/>
</dbReference>
<evidence type="ECO:0000256" key="1">
    <source>
        <dbReference type="ARBA" id="ARBA00004752"/>
    </source>
</evidence>
<dbReference type="SUPFAM" id="SSF47090">
    <property type="entry name" value="PGBD-like"/>
    <property type="match status" value="1"/>
</dbReference>
<keyword evidence="3" id="KW-0808">Transferase</keyword>
<reference evidence="11" key="1">
    <citation type="submission" date="2022-04" db="EMBL/GenBank/DDBJ databases">
        <title>Roseomonas acroporae sp. nov., isolated from coral Acropora digitifera.</title>
        <authorList>
            <person name="Sun H."/>
        </authorList>
    </citation>
    <scope>NUCLEOTIDE SEQUENCE</scope>
    <source>
        <strain evidence="11">NAR14</strain>
    </source>
</reference>
<evidence type="ECO:0000256" key="3">
    <source>
        <dbReference type="ARBA" id="ARBA00022679"/>
    </source>
</evidence>
<keyword evidence="6 7" id="KW-0961">Cell wall biogenesis/degradation</keyword>
<dbReference type="InterPro" id="IPR005490">
    <property type="entry name" value="LD_TPept_cat_dom"/>
</dbReference>
<feature type="active site" description="Proton donor/acceptor" evidence="7">
    <location>
        <position position="407"/>
    </location>
</feature>
<evidence type="ECO:0000259" key="10">
    <source>
        <dbReference type="PROSITE" id="PS52029"/>
    </source>
</evidence>
<comment type="pathway">
    <text evidence="1 7">Cell wall biogenesis; peptidoglycan biosynthesis.</text>
</comment>
<keyword evidence="5 7" id="KW-0573">Peptidoglycan synthesis</keyword>
<dbReference type="GO" id="GO:0008360">
    <property type="term" value="P:regulation of cell shape"/>
    <property type="evidence" value="ECO:0007669"/>
    <property type="project" value="UniProtKB-UniRule"/>
</dbReference>
<dbReference type="EMBL" id="JALPRX010000010">
    <property type="protein sequence ID" value="MCK8783496.1"/>
    <property type="molecule type" value="Genomic_DNA"/>
</dbReference>
<evidence type="ECO:0000256" key="2">
    <source>
        <dbReference type="ARBA" id="ARBA00005992"/>
    </source>
</evidence>
<proteinExistence type="inferred from homology"/>
<feature type="signal peptide" evidence="9">
    <location>
        <begin position="1"/>
        <end position="27"/>
    </location>
</feature>
<dbReference type="AlphaFoldDB" id="A0A9X1YBM3"/>
<dbReference type="Pfam" id="PF03734">
    <property type="entry name" value="YkuD"/>
    <property type="match status" value="1"/>
</dbReference>
<dbReference type="GO" id="GO:0004180">
    <property type="term" value="F:carboxypeptidase activity"/>
    <property type="evidence" value="ECO:0007669"/>
    <property type="project" value="UniProtKB-ARBA"/>
</dbReference>
<gene>
    <name evidence="11" type="ORF">M0638_03750</name>
</gene>
<dbReference type="PROSITE" id="PS52029">
    <property type="entry name" value="LD_TPASE"/>
    <property type="match status" value="1"/>
</dbReference>
<keyword evidence="4 7" id="KW-0133">Cell shape</keyword>
<feature type="region of interest" description="Disordered" evidence="8">
    <location>
        <begin position="506"/>
        <end position="538"/>
    </location>
</feature>
<dbReference type="InterPro" id="IPR002477">
    <property type="entry name" value="Peptidoglycan-bd-like"/>
</dbReference>
<dbReference type="SUPFAM" id="SSF141523">
    <property type="entry name" value="L,D-transpeptidase catalytic domain-like"/>
    <property type="match status" value="1"/>
</dbReference>
<keyword evidence="9" id="KW-0732">Signal</keyword>
<feature type="chain" id="PRO_5040764433" evidence="9">
    <location>
        <begin position="28"/>
        <end position="538"/>
    </location>
</feature>
<evidence type="ECO:0000256" key="7">
    <source>
        <dbReference type="PROSITE-ProRule" id="PRU01373"/>
    </source>
</evidence>
<evidence type="ECO:0000256" key="8">
    <source>
        <dbReference type="SAM" id="MobiDB-lite"/>
    </source>
</evidence>
<evidence type="ECO:0000313" key="12">
    <source>
        <dbReference type="Proteomes" id="UP001139516"/>
    </source>
</evidence>
<dbReference type="Gene3D" id="2.40.440.10">
    <property type="entry name" value="L,D-transpeptidase catalytic domain-like"/>
    <property type="match status" value="1"/>
</dbReference>
<dbReference type="RefSeq" id="WP_248665621.1">
    <property type="nucleotide sequence ID" value="NZ_JALPRX010000010.1"/>
</dbReference>
<accession>A0A9X1YBM3</accession>
<dbReference type="InterPro" id="IPR036366">
    <property type="entry name" value="PGBDSf"/>
</dbReference>
<organism evidence="11 12">
    <name type="scientific">Roseomonas acroporae</name>
    <dbReference type="NCBI Taxonomy" id="2937791"/>
    <lineage>
        <taxon>Bacteria</taxon>
        <taxon>Pseudomonadati</taxon>
        <taxon>Pseudomonadota</taxon>
        <taxon>Alphaproteobacteria</taxon>
        <taxon>Acetobacterales</taxon>
        <taxon>Roseomonadaceae</taxon>
        <taxon>Roseomonas</taxon>
    </lineage>
</organism>
<dbReference type="Gene3D" id="1.10.101.10">
    <property type="entry name" value="PGBD-like superfamily/PGBD"/>
    <property type="match status" value="1"/>
</dbReference>
<dbReference type="GO" id="GO:0009252">
    <property type="term" value="P:peptidoglycan biosynthetic process"/>
    <property type="evidence" value="ECO:0007669"/>
    <property type="project" value="UniProtKB-KW"/>
</dbReference>
<evidence type="ECO:0000313" key="11">
    <source>
        <dbReference type="EMBL" id="MCK8783496.1"/>
    </source>
</evidence>
<dbReference type="InterPro" id="IPR036365">
    <property type="entry name" value="PGBD-like_sf"/>
</dbReference>
<name>A0A9X1YBM3_9PROT</name>
<dbReference type="CDD" id="cd16913">
    <property type="entry name" value="YkuD_like"/>
    <property type="match status" value="1"/>
</dbReference>
<evidence type="ECO:0000256" key="5">
    <source>
        <dbReference type="ARBA" id="ARBA00022984"/>
    </source>
</evidence>
<dbReference type="Proteomes" id="UP001139516">
    <property type="component" value="Unassembled WGS sequence"/>
</dbReference>
<dbReference type="InterPro" id="IPR038063">
    <property type="entry name" value="Transpep_catalytic_dom"/>
</dbReference>
<feature type="compositionally biased region" description="Low complexity" evidence="8">
    <location>
        <begin position="524"/>
        <end position="538"/>
    </location>
</feature>
<dbReference type="PROSITE" id="PS51318">
    <property type="entry name" value="TAT"/>
    <property type="match status" value="1"/>
</dbReference>
<evidence type="ECO:0000256" key="6">
    <source>
        <dbReference type="ARBA" id="ARBA00023316"/>
    </source>
</evidence>